<dbReference type="InterPro" id="IPR000595">
    <property type="entry name" value="cNMP-bd_dom"/>
</dbReference>
<feature type="domain" description="Cyclic nucleotide-binding" evidence="4">
    <location>
        <begin position="1"/>
        <end position="104"/>
    </location>
</feature>
<evidence type="ECO:0000256" key="1">
    <source>
        <dbReference type="ARBA" id="ARBA00023015"/>
    </source>
</evidence>
<evidence type="ECO:0000259" key="4">
    <source>
        <dbReference type="PROSITE" id="PS50042"/>
    </source>
</evidence>
<dbReference type="Pfam" id="PF13545">
    <property type="entry name" value="HTH_Crp_2"/>
    <property type="match status" value="1"/>
</dbReference>
<feature type="domain" description="HTH crp-type" evidence="6">
    <location>
        <begin position="118"/>
        <end position="186"/>
    </location>
</feature>
<keyword evidence="1" id="KW-0805">Transcription regulation</keyword>
<dbReference type="PROSITE" id="PS51063">
    <property type="entry name" value="HTH_CRP_2"/>
    <property type="match status" value="1"/>
</dbReference>
<dbReference type="EMBL" id="CP141261">
    <property type="protein sequence ID" value="WRL65427.1"/>
    <property type="molecule type" value="Genomic_DNA"/>
</dbReference>
<dbReference type="PANTHER" id="PTHR24567:SF74">
    <property type="entry name" value="HTH-TYPE TRANSCRIPTIONAL REGULATOR ARCR"/>
    <property type="match status" value="1"/>
</dbReference>
<evidence type="ECO:0000313" key="7">
    <source>
        <dbReference type="EMBL" id="WRL65427.1"/>
    </source>
</evidence>
<dbReference type="PANTHER" id="PTHR24567">
    <property type="entry name" value="CRP FAMILY TRANSCRIPTIONAL REGULATORY PROTEIN"/>
    <property type="match status" value="1"/>
</dbReference>
<organism evidence="7 8">
    <name type="scientific">Blastococcus brunescens</name>
    <dbReference type="NCBI Taxonomy" id="1564165"/>
    <lineage>
        <taxon>Bacteria</taxon>
        <taxon>Bacillati</taxon>
        <taxon>Actinomycetota</taxon>
        <taxon>Actinomycetes</taxon>
        <taxon>Geodermatophilales</taxon>
        <taxon>Geodermatophilaceae</taxon>
        <taxon>Blastococcus</taxon>
    </lineage>
</organism>
<evidence type="ECO:0000259" key="5">
    <source>
        <dbReference type="PROSITE" id="PS50943"/>
    </source>
</evidence>
<feature type="domain" description="HTH cro/C1-type" evidence="5">
    <location>
        <begin position="144"/>
        <end position="165"/>
    </location>
</feature>
<dbReference type="InterPro" id="IPR001387">
    <property type="entry name" value="Cro/C1-type_HTH"/>
</dbReference>
<evidence type="ECO:0000256" key="2">
    <source>
        <dbReference type="ARBA" id="ARBA00023125"/>
    </source>
</evidence>
<gene>
    <name evidence="7" type="ORF">U6N30_07330</name>
</gene>
<dbReference type="RefSeq" id="WP_324276749.1">
    <property type="nucleotide sequence ID" value="NZ_CP141261.1"/>
</dbReference>
<dbReference type="PROSITE" id="PS50943">
    <property type="entry name" value="HTH_CROC1"/>
    <property type="match status" value="1"/>
</dbReference>
<keyword evidence="3" id="KW-0804">Transcription</keyword>
<dbReference type="Gene3D" id="2.60.120.10">
    <property type="entry name" value="Jelly Rolls"/>
    <property type="match status" value="1"/>
</dbReference>
<keyword evidence="2" id="KW-0238">DNA-binding</keyword>
<dbReference type="InterPro" id="IPR018490">
    <property type="entry name" value="cNMP-bd_dom_sf"/>
</dbReference>
<reference evidence="7 8" key="1">
    <citation type="submission" date="2023-12" db="EMBL/GenBank/DDBJ databases">
        <title>Blastococcus brunescens sp. nov., an actonobacterium isolated from sandstone collected in sahara desert.</title>
        <authorList>
            <person name="Gtari M."/>
            <person name="Ghodhbane F."/>
        </authorList>
    </citation>
    <scope>NUCLEOTIDE SEQUENCE [LARGE SCALE GENOMIC DNA]</scope>
    <source>
        <strain evidence="7 8">BMG 8361</strain>
    </source>
</reference>
<accession>A0ABZ1B3P2</accession>
<evidence type="ECO:0000259" key="6">
    <source>
        <dbReference type="PROSITE" id="PS51063"/>
    </source>
</evidence>
<evidence type="ECO:0000256" key="3">
    <source>
        <dbReference type="ARBA" id="ARBA00023163"/>
    </source>
</evidence>
<dbReference type="InterPro" id="IPR036390">
    <property type="entry name" value="WH_DNA-bd_sf"/>
</dbReference>
<dbReference type="SUPFAM" id="SSF46785">
    <property type="entry name" value="Winged helix' DNA-binding domain"/>
    <property type="match status" value="1"/>
</dbReference>
<protein>
    <submittedName>
        <fullName evidence="7">Crp/Fnr family transcriptional regulator</fullName>
    </submittedName>
</protein>
<dbReference type="CDD" id="cd00038">
    <property type="entry name" value="CAP_ED"/>
    <property type="match status" value="1"/>
</dbReference>
<evidence type="ECO:0000313" key="8">
    <source>
        <dbReference type="Proteomes" id="UP001324287"/>
    </source>
</evidence>
<sequence length="195" mass="21685">MTRQFSAGELIYRQEAHHRVMYRIVSGRVWLSYTRADGREHLSSLLGPGECLGISTLIDGDGLPQNATARTDVRVQVLEQAVWVQLRQKHRSIDDAMMRSMIRDTRILISQLSEASLAELPPRLALRLLALARLGRNGDPVVDLTQTELAATLGVSRQTLNKLLRQFAADGMVRLAYGEVHLADVEALHALALLV</sequence>
<keyword evidence="8" id="KW-1185">Reference proteome</keyword>
<dbReference type="InterPro" id="IPR012318">
    <property type="entry name" value="HTH_CRP"/>
</dbReference>
<dbReference type="Proteomes" id="UP001324287">
    <property type="component" value="Chromosome"/>
</dbReference>
<dbReference type="InterPro" id="IPR014710">
    <property type="entry name" value="RmlC-like_jellyroll"/>
</dbReference>
<dbReference type="PROSITE" id="PS50042">
    <property type="entry name" value="CNMP_BINDING_3"/>
    <property type="match status" value="1"/>
</dbReference>
<dbReference type="Pfam" id="PF00027">
    <property type="entry name" value="cNMP_binding"/>
    <property type="match status" value="1"/>
</dbReference>
<dbReference type="InterPro" id="IPR050397">
    <property type="entry name" value="Env_Response_Regulators"/>
</dbReference>
<dbReference type="SMART" id="SM00419">
    <property type="entry name" value="HTH_CRP"/>
    <property type="match status" value="1"/>
</dbReference>
<dbReference type="SUPFAM" id="SSF51206">
    <property type="entry name" value="cAMP-binding domain-like"/>
    <property type="match status" value="1"/>
</dbReference>
<name>A0ABZ1B3P2_9ACTN</name>
<proteinExistence type="predicted"/>